<dbReference type="GeneID" id="98055282"/>
<reference evidence="2 3" key="1">
    <citation type="submission" date="2020-07" db="EMBL/GenBank/DDBJ databases">
        <title>Sequencing the genomes of 1000 actinobacteria strains.</title>
        <authorList>
            <person name="Klenk H.-P."/>
        </authorList>
    </citation>
    <scope>NUCLEOTIDE SEQUENCE [LARGE SCALE GENOMIC DNA]</scope>
    <source>
        <strain evidence="2 3">DSM 44749</strain>
    </source>
</reference>
<proteinExistence type="predicted"/>
<sequence length="211" mass="22818">MIAACATRGWPHGLHGRRDAFLVVATVVLDLPRARVRELVPAAVIVDDEGVRVGAQPVPVDVDPRRCPTCAVVRWLELLGVLDGLGRGSARMDLTRAHAPTATGPHRHQCQGPQRWCAAATLLPAIDRYGWHDDYRPITARTIRTRLALTAARASQPGEHDSPPDVPTVRTRAAAGRETPSLEQVLTLLDSIADDADALNDRIIALLEGNP</sequence>
<dbReference type="EMBL" id="JACCCZ010000002">
    <property type="protein sequence ID" value="NYG05382.1"/>
    <property type="molecule type" value="Genomic_DNA"/>
</dbReference>
<evidence type="ECO:0000313" key="3">
    <source>
        <dbReference type="Proteomes" id="UP000549695"/>
    </source>
</evidence>
<evidence type="ECO:0000256" key="1">
    <source>
        <dbReference type="SAM" id="MobiDB-lite"/>
    </source>
</evidence>
<dbReference type="Proteomes" id="UP000549695">
    <property type="component" value="Unassembled WGS sequence"/>
</dbReference>
<name>A0A852WJ81_PSEA5</name>
<keyword evidence="3" id="KW-1185">Reference proteome</keyword>
<protein>
    <submittedName>
        <fullName evidence="2">Uncharacterized protein</fullName>
    </submittedName>
</protein>
<gene>
    <name evidence="2" type="ORF">HDA37_005736</name>
</gene>
<dbReference type="RefSeq" id="WP_179763179.1">
    <property type="nucleotide sequence ID" value="NZ_BAAAJZ010000014.1"/>
</dbReference>
<accession>A0A852WJ81</accession>
<feature type="region of interest" description="Disordered" evidence="1">
    <location>
        <begin position="152"/>
        <end position="177"/>
    </location>
</feature>
<organism evidence="2 3">
    <name type="scientific">Pseudonocardia alni</name>
    <name type="common">Amycolata alni</name>
    <dbReference type="NCBI Taxonomy" id="33907"/>
    <lineage>
        <taxon>Bacteria</taxon>
        <taxon>Bacillati</taxon>
        <taxon>Actinomycetota</taxon>
        <taxon>Actinomycetes</taxon>
        <taxon>Pseudonocardiales</taxon>
        <taxon>Pseudonocardiaceae</taxon>
        <taxon>Pseudonocardia</taxon>
    </lineage>
</organism>
<dbReference type="AlphaFoldDB" id="A0A852WJ81"/>
<evidence type="ECO:0000313" key="2">
    <source>
        <dbReference type="EMBL" id="NYG05382.1"/>
    </source>
</evidence>
<comment type="caution">
    <text evidence="2">The sequence shown here is derived from an EMBL/GenBank/DDBJ whole genome shotgun (WGS) entry which is preliminary data.</text>
</comment>